<keyword evidence="1" id="KW-0732">Signal</keyword>
<evidence type="ECO:0000313" key="3">
    <source>
        <dbReference type="Proteomes" id="UP001499910"/>
    </source>
</evidence>
<accession>A0ABP9L6N5</accession>
<organism evidence="2 3">
    <name type="scientific">[Roseibacterium] beibuensis</name>
    <dbReference type="NCBI Taxonomy" id="1193142"/>
    <lineage>
        <taxon>Bacteria</taxon>
        <taxon>Pseudomonadati</taxon>
        <taxon>Pseudomonadota</taxon>
        <taxon>Alphaproteobacteria</taxon>
        <taxon>Rhodobacterales</taxon>
        <taxon>Roseobacteraceae</taxon>
        <taxon>Roseicyclus</taxon>
    </lineage>
</organism>
<comment type="caution">
    <text evidence="2">The sequence shown here is derived from an EMBL/GenBank/DDBJ whole genome shotgun (WGS) entry which is preliminary data.</text>
</comment>
<evidence type="ECO:0000313" key="2">
    <source>
        <dbReference type="EMBL" id="GAA5072247.1"/>
    </source>
</evidence>
<dbReference type="Proteomes" id="UP001499910">
    <property type="component" value="Unassembled WGS sequence"/>
</dbReference>
<protein>
    <recommendedName>
        <fullName evidence="4">Lipoprotein</fullName>
    </recommendedName>
</protein>
<keyword evidence="3" id="KW-1185">Reference proteome</keyword>
<evidence type="ECO:0000256" key="1">
    <source>
        <dbReference type="SAM" id="SignalP"/>
    </source>
</evidence>
<reference evidence="3" key="1">
    <citation type="journal article" date="2019" name="Int. J. Syst. Evol. Microbiol.">
        <title>The Global Catalogue of Microorganisms (GCM) 10K type strain sequencing project: providing services to taxonomists for standard genome sequencing and annotation.</title>
        <authorList>
            <consortium name="The Broad Institute Genomics Platform"/>
            <consortium name="The Broad Institute Genome Sequencing Center for Infectious Disease"/>
            <person name="Wu L."/>
            <person name="Ma J."/>
        </authorList>
    </citation>
    <scope>NUCLEOTIDE SEQUENCE [LARGE SCALE GENOMIC DNA]</scope>
    <source>
        <strain evidence="3">JCM 18015</strain>
    </source>
</reference>
<gene>
    <name evidence="2" type="ORF">GCM10023209_16890</name>
</gene>
<dbReference type="RefSeq" id="WP_259550246.1">
    <property type="nucleotide sequence ID" value="NZ_BAABHW010000002.1"/>
</dbReference>
<name>A0ABP9L6N5_9RHOB</name>
<evidence type="ECO:0008006" key="4">
    <source>
        <dbReference type="Google" id="ProtNLM"/>
    </source>
</evidence>
<feature type="chain" id="PRO_5047085064" description="Lipoprotein" evidence="1">
    <location>
        <begin position="24"/>
        <end position="67"/>
    </location>
</feature>
<proteinExistence type="predicted"/>
<dbReference type="EMBL" id="BAABHW010000002">
    <property type="protein sequence ID" value="GAA5072247.1"/>
    <property type="molecule type" value="Genomic_DNA"/>
</dbReference>
<dbReference type="PROSITE" id="PS51257">
    <property type="entry name" value="PROKAR_LIPOPROTEIN"/>
    <property type="match status" value="1"/>
</dbReference>
<feature type="signal peptide" evidence="1">
    <location>
        <begin position="1"/>
        <end position="23"/>
    </location>
</feature>
<sequence>MRAKLILPTTLFAAVIALSGCMASDIERAGIGALGGGVTAAALNGNVGTGILIGAAGGALCDDVNLC</sequence>